<evidence type="ECO:0000256" key="3">
    <source>
        <dbReference type="SAM" id="MobiDB-lite"/>
    </source>
</evidence>
<dbReference type="PANTHER" id="PTHR15350:SF5">
    <property type="entry name" value="COP9 SIGNALOSOME COMPLEX SUBUNIT 7"/>
    <property type="match status" value="1"/>
</dbReference>
<reference evidence="5" key="1">
    <citation type="submission" date="2013-11" db="EMBL/GenBank/DDBJ databases">
        <title>Genome sequence of the fusiform rust pathogen reveals effectors for host alternation and coevolution with pine.</title>
        <authorList>
            <consortium name="DOE Joint Genome Institute"/>
            <person name="Smith K."/>
            <person name="Pendleton A."/>
            <person name="Kubisiak T."/>
            <person name="Anderson C."/>
            <person name="Salamov A."/>
            <person name="Aerts A."/>
            <person name="Riley R."/>
            <person name="Clum A."/>
            <person name="Lindquist E."/>
            <person name="Ence D."/>
            <person name="Campbell M."/>
            <person name="Kronenberg Z."/>
            <person name="Feau N."/>
            <person name="Dhillon B."/>
            <person name="Hamelin R."/>
            <person name="Burleigh J."/>
            <person name="Smith J."/>
            <person name="Yandell M."/>
            <person name="Nelson C."/>
            <person name="Grigoriev I."/>
            <person name="Davis J."/>
        </authorList>
    </citation>
    <scope>NUCLEOTIDE SEQUENCE</scope>
    <source>
        <strain evidence="5">G11</strain>
    </source>
</reference>
<proteinExistence type="inferred from homology"/>
<keyword evidence="2" id="KW-0736">Signalosome</keyword>
<keyword evidence="6" id="KW-1185">Reference proteome</keyword>
<feature type="domain" description="PCI" evidence="4">
    <location>
        <begin position="27"/>
        <end position="195"/>
    </location>
</feature>
<dbReference type="InterPro" id="IPR045237">
    <property type="entry name" value="COPS7/eIF3m"/>
</dbReference>
<sequence>MTGVHDLDDVKLDLDGPIQSSSGISTAQPTRSQARARLNASKVNTKLEYYLTIAKTVKGASAVKLIGDILSSSGVYVFGEFLDVPGIAELAVHEPHSRYHHLLEIFAFGTWKDYQDNASTLPELNASQATKLKQLSVITRASHSRVIPYADLLVSLEIGTFQELEELIIDAIYSNIIEAKLDQKYLQVEMESCIGRDVRPDASSALNGKEIEMNGPLGPNKDVHPTGSVLELRSKLQSWTDSVGGVLDQLDQYIESIRQKDATATECEAHHNELVRQVIQTLPISTQKERKGKQKDTSGSHSKPKDDQMNLDETDELGISSKTRKRTRA</sequence>
<dbReference type="Proteomes" id="UP000886653">
    <property type="component" value="Unassembled WGS sequence"/>
</dbReference>
<dbReference type="InterPro" id="IPR000717">
    <property type="entry name" value="PCI_dom"/>
</dbReference>
<dbReference type="AlphaFoldDB" id="A0A9P6T889"/>
<protein>
    <recommendedName>
        <fullName evidence="4">PCI domain-containing protein</fullName>
    </recommendedName>
</protein>
<gene>
    <name evidence="5" type="ORF">CROQUDRAFT_673594</name>
</gene>
<evidence type="ECO:0000256" key="1">
    <source>
        <dbReference type="ARBA" id="ARBA00008482"/>
    </source>
</evidence>
<evidence type="ECO:0000256" key="2">
    <source>
        <dbReference type="ARBA" id="ARBA00022790"/>
    </source>
</evidence>
<organism evidence="5 6">
    <name type="scientific">Cronartium quercuum f. sp. fusiforme G11</name>
    <dbReference type="NCBI Taxonomy" id="708437"/>
    <lineage>
        <taxon>Eukaryota</taxon>
        <taxon>Fungi</taxon>
        <taxon>Dikarya</taxon>
        <taxon>Basidiomycota</taxon>
        <taxon>Pucciniomycotina</taxon>
        <taxon>Pucciniomycetes</taxon>
        <taxon>Pucciniales</taxon>
        <taxon>Coleosporiaceae</taxon>
        <taxon>Cronartium</taxon>
    </lineage>
</organism>
<dbReference type="Pfam" id="PF22061">
    <property type="entry name" value="CSN7_HB_subdom"/>
    <property type="match status" value="1"/>
</dbReference>
<evidence type="ECO:0000313" key="5">
    <source>
        <dbReference type="EMBL" id="KAG0142345.1"/>
    </source>
</evidence>
<dbReference type="PANTHER" id="PTHR15350">
    <property type="entry name" value="COP9 SIGNALOSOME COMPLEX SUBUNIT 7/DENDRITIC CELL PROTEIN GA17"/>
    <property type="match status" value="1"/>
</dbReference>
<comment type="caution">
    <text evidence="5">The sequence shown here is derived from an EMBL/GenBank/DDBJ whole genome shotgun (WGS) entry which is preliminary data.</text>
</comment>
<feature type="compositionally biased region" description="Basic and acidic residues" evidence="3">
    <location>
        <begin position="294"/>
        <end position="308"/>
    </location>
</feature>
<comment type="similarity">
    <text evidence="1">Belongs to the CSN7/EIF3M family. CSN7 subfamily.</text>
</comment>
<dbReference type="PROSITE" id="PS50250">
    <property type="entry name" value="PCI"/>
    <property type="match status" value="1"/>
</dbReference>
<dbReference type="EMBL" id="MU167351">
    <property type="protein sequence ID" value="KAG0142345.1"/>
    <property type="molecule type" value="Genomic_DNA"/>
</dbReference>
<evidence type="ECO:0000313" key="6">
    <source>
        <dbReference type="Proteomes" id="UP000886653"/>
    </source>
</evidence>
<name>A0A9P6T889_9BASI</name>
<evidence type="ECO:0000259" key="4">
    <source>
        <dbReference type="PROSITE" id="PS50250"/>
    </source>
</evidence>
<dbReference type="GO" id="GO:0008180">
    <property type="term" value="C:COP9 signalosome"/>
    <property type="evidence" value="ECO:0007669"/>
    <property type="project" value="UniProtKB-KW"/>
</dbReference>
<accession>A0A9P6T889</accession>
<dbReference type="OrthoDB" id="10265275at2759"/>
<dbReference type="Pfam" id="PF01399">
    <property type="entry name" value="PCI"/>
    <property type="match status" value="1"/>
</dbReference>
<feature type="region of interest" description="Disordered" evidence="3">
    <location>
        <begin position="280"/>
        <end position="329"/>
    </location>
</feature>